<organism evidence="2 3">
    <name type="scientific">Methylobacterium cerastii</name>
    <dbReference type="NCBI Taxonomy" id="932741"/>
    <lineage>
        <taxon>Bacteria</taxon>
        <taxon>Pseudomonadati</taxon>
        <taxon>Pseudomonadota</taxon>
        <taxon>Alphaproteobacteria</taxon>
        <taxon>Hyphomicrobiales</taxon>
        <taxon>Methylobacteriaceae</taxon>
        <taxon>Methylobacterium</taxon>
    </lineage>
</organism>
<keyword evidence="3" id="KW-1185">Reference proteome</keyword>
<evidence type="ECO:0000256" key="1">
    <source>
        <dbReference type="SAM" id="MobiDB-lite"/>
    </source>
</evidence>
<evidence type="ECO:0000313" key="2">
    <source>
        <dbReference type="EMBL" id="GJD42240.1"/>
    </source>
</evidence>
<proteinExistence type="predicted"/>
<comment type="caution">
    <text evidence="2">The sequence shown here is derived from an EMBL/GenBank/DDBJ whole genome shotgun (WGS) entry which is preliminary data.</text>
</comment>
<protein>
    <submittedName>
        <fullName evidence="2">Uncharacterized protein</fullName>
    </submittedName>
</protein>
<evidence type="ECO:0000313" key="3">
    <source>
        <dbReference type="Proteomes" id="UP001055117"/>
    </source>
</evidence>
<reference evidence="2 3" key="1">
    <citation type="journal article" date="2021" name="Front. Microbiol.">
        <title>Comprehensive Comparative Genomics and Phenotyping of Methylobacterium Species.</title>
        <authorList>
            <person name="Alessa O."/>
            <person name="Ogura Y."/>
            <person name="Fujitani Y."/>
            <person name="Takami H."/>
            <person name="Hayashi T."/>
            <person name="Sahin N."/>
            <person name="Tani A."/>
        </authorList>
    </citation>
    <scope>NUCLEOTIDE SEQUENCE [LARGE SCALE GENOMIC DNA]</scope>
    <source>
        <strain evidence="2 3">DSM 23679</strain>
    </source>
</reference>
<accession>A0ABQ4QAI3</accession>
<gene>
    <name evidence="2" type="ORF">AFCDBAGC_0075</name>
</gene>
<feature type="compositionally biased region" description="Basic residues" evidence="1">
    <location>
        <begin position="179"/>
        <end position="192"/>
    </location>
</feature>
<dbReference type="EMBL" id="BPQG01000001">
    <property type="protein sequence ID" value="GJD42240.1"/>
    <property type="molecule type" value="Genomic_DNA"/>
</dbReference>
<name>A0ABQ4QAI3_9HYPH</name>
<dbReference type="Proteomes" id="UP001055117">
    <property type="component" value="Unassembled WGS sequence"/>
</dbReference>
<feature type="region of interest" description="Disordered" evidence="1">
    <location>
        <begin position="169"/>
        <end position="192"/>
    </location>
</feature>
<sequence length="192" mass="21669">MPLQRRRHIIAFHPDDISEDETDPDLLVELIELADQSGRDLLPIAQSGGDVDAWVERFVKAHDLVYCVYQDAKRRHGHEAWILSGGHELLARGAGWNPKIGAIRVASQEAAEMMAAHHGDFRNSPFVTVPRLTHIVLMNGGETLNVFSTGSPEPRPLHRRVKDGTLDKAAVNVAERLRRERARKRRDRKRNG</sequence>
<dbReference type="RefSeq" id="WP_238270065.1">
    <property type="nucleotide sequence ID" value="NZ_BPQG01000001.1"/>
</dbReference>